<evidence type="ECO:0000256" key="2">
    <source>
        <dbReference type="ARBA" id="ARBA00022676"/>
    </source>
</evidence>
<evidence type="ECO:0000256" key="3">
    <source>
        <dbReference type="ARBA" id="ARBA00022679"/>
    </source>
</evidence>
<dbReference type="OrthoDB" id="5488434at2"/>
<feature type="domain" description="Erythromycin biosynthesis protein CIII-like N-terminal" evidence="5">
    <location>
        <begin position="26"/>
        <end position="214"/>
    </location>
</feature>
<dbReference type="EMBL" id="HE804045">
    <property type="protein sequence ID" value="CCH33287.1"/>
    <property type="molecule type" value="Genomic_DNA"/>
</dbReference>
<keyword evidence="7" id="KW-1185">Reference proteome</keyword>
<gene>
    <name evidence="6" type="primary">gtuS1-9</name>
    <name evidence="6" type="ordered locus">BN6_60310</name>
</gene>
<evidence type="ECO:0000313" key="7">
    <source>
        <dbReference type="Proteomes" id="UP000006281"/>
    </source>
</evidence>
<dbReference type="InterPro" id="IPR050426">
    <property type="entry name" value="Glycosyltransferase_28"/>
</dbReference>
<dbReference type="InterPro" id="IPR048284">
    <property type="entry name" value="EryCIII-like_N"/>
</dbReference>
<evidence type="ECO:0000256" key="1">
    <source>
        <dbReference type="ARBA" id="ARBA00006962"/>
    </source>
</evidence>
<dbReference type="Pfam" id="PF21036">
    <property type="entry name" value="EryCIII-like_N"/>
    <property type="match status" value="1"/>
</dbReference>
<dbReference type="EC" id="2.4.1.-" evidence="6"/>
<dbReference type="HOGENOM" id="CLU_000537_7_4_11"/>
<dbReference type="GO" id="GO:0016758">
    <property type="term" value="F:hexosyltransferase activity"/>
    <property type="evidence" value="ECO:0007669"/>
    <property type="project" value="UniProtKB-ARBA"/>
</dbReference>
<accession>K0K6X5</accession>
<keyword evidence="3 6" id="KW-0808">Transferase</keyword>
<name>K0K6X5_SACES</name>
<feature type="domain" description="Erythromycin biosynthesis protein CIII-like C-terminal" evidence="4">
    <location>
        <begin position="260"/>
        <end position="379"/>
    </location>
</feature>
<dbReference type="InterPro" id="IPR010610">
    <property type="entry name" value="EryCIII-like_C"/>
</dbReference>
<dbReference type="Proteomes" id="UP000006281">
    <property type="component" value="Chromosome"/>
</dbReference>
<dbReference type="PANTHER" id="PTHR48050">
    <property type="entry name" value="STEROL 3-BETA-GLUCOSYLTRANSFERASE"/>
    <property type="match status" value="1"/>
</dbReference>
<evidence type="ECO:0000313" key="6">
    <source>
        <dbReference type="EMBL" id="CCH33287.1"/>
    </source>
</evidence>
<dbReference type="SMR" id="K0K6X5"/>
<dbReference type="PANTHER" id="PTHR48050:SF13">
    <property type="entry name" value="STEROL 3-BETA-GLUCOSYLTRANSFERASE UGT80A2"/>
    <property type="match status" value="1"/>
</dbReference>
<dbReference type="InterPro" id="IPR002213">
    <property type="entry name" value="UDP_glucos_trans"/>
</dbReference>
<dbReference type="Gene3D" id="3.40.50.2000">
    <property type="entry name" value="Glycogen Phosphorylase B"/>
    <property type="match status" value="2"/>
</dbReference>
<dbReference type="GO" id="GO:0008194">
    <property type="term" value="F:UDP-glycosyltransferase activity"/>
    <property type="evidence" value="ECO:0007669"/>
    <property type="project" value="InterPro"/>
</dbReference>
<dbReference type="CDD" id="cd03784">
    <property type="entry name" value="GT1_Gtf-like"/>
    <property type="match status" value="1"/>
</dbReference>
<evidence type="ECO:0000259" key="4">
    <source>
        <dbReference type="Pfam" id="PF06722"/>
    </source>
</evidence>
<keyword evidence="2 6" id="KW-0328">Glycosyltransferase</keyword>
<evidence type="ECO:0000259" key="5">
    <source>
        <dbReference type="Pfam" id="PF21036"/>
    </source>
</evidence>
<dbReference type="RefSeq" id="WP_015103398.1">
    <property type="nucleotide sequence ID" value="NC_019673.1"/>
</dbReference>
<proteinExistence type="inferred from homology"/>
<dbReference type="Pfam" id="PF06722">
    <property type="entry name" value="EryCIII-like_C"/>
    <property type="match status" value="1"/>
</dbReference>
<dbReference type="STRING" id="1179773.BN6_60310"/>
<dbReference type="GO" id="GO:0017000">
    <property type="term" value="P:antibiotic biosynthetic process"/>
    <property type="evidence" value="ECO:0007669"/>
    <property type="project" value="UniProtKB-ARBA"/>
</dbReference>
<dbReference type="SUPFAM" id="SSF53756">
    <property type="entry name" value="UDP-Glycosyltransferase/glycogen phosphorylase"/>
    <property type="match status" value="1"/>
</dbReference>
<sequence length="382" mass="40112">MKILFSSLGSHGHTYPLLPLAIAAHEHGHDVTFATTPDFAPAVERHGIRHLPAGLGMRAAVTEATAVGADDPIVPTDVDQELILRVFGSILPRRNFADLTPYLERSRPDLVVHELANPGAGLAARVAGIPALCHGFGRMWESDLLEAPTPFLEFCAEIGVDVPAEHPMVLGNPYLDVCPPSVQDKKFLAAVDAIALRPVPFAEPGDLPDWVVAHDQPLVYLTLGTAFGSSDVLRTAITGLSEVEGTRLLVAVGPSVEPGMLGEVPEQVTVLPWVPQADLLRYTDLVVHHGGSGTTLGAFGAGLPQLVLPQGADQFSNAEAVLSHGLGDRLVGDLVTSGAIADRARHLLVDPAVRAAAGTVAAEVAAMPSPAEVAARLSEYAR</sequence>
<dbReference type="AlphaFoldDB" id="K0K6X5"/>
<dbReference type="BioCyc" id="SESP1179773:BN6_RS29030-MONOMER"/>
<dbReference type="eggNOG" id="COG1819">
    <property type="taxonomic scope" value="Bacteria"/>
</dbReference>
<comment type="similarity">
    <text evidence="1">Belongs to the glycosyltransferase 28 family.</text>
</comment>
<organism evidence="6 7">
    <name type="scientific">Saccharothrix espanaensis (strain ATCC 51144 / DSM 44229 / JCM 9112 / NBRC 15066 / NRRL 15764)</name>
    <dbReference type="NCBI Taxonomy" id="1179773"/>
    <lineage>
        <taxon>Bacteria</taxon>
        <taxon>Bacillati</taxon>
        <taxon>Actinomycetota</taxon>
        <taxon>Actinomycetes</taxon>
        <taxon>Pseudonocardiales</taxon>
        <taxon>Pseudonocardiaceae</taxon>
        <taxon>Saccharothrix</taxon>
    </lineage>
</organism>
<protein>
    <submittedName>
        <fullName evidence="6">Glycosyltransferase, family 1</fullName>
        <ecNumber evidence="6">2.4.1.-</ecNumber>
    </submittedName>
</protein>
<reference evidence="6 7" key="1">
    <citation type="journal article" date="2012" name="BMC Genomics">
        <title>Complete genome sequence of Saccharothrix espanaensis DSM 44229T and comparison to the other completely sequenced Pseudonocardiaceae.</title>
        <authorList>
            <person name="Strobel T."/>
            <person name="Al-Dilaimi A."/>
            <person name="Blom J."/>
            <person name="Gessner A."/>
            <person name="Kalinowski J."/>
            <person name="Luzhetska M."/>
            <person name="Puhler A."/>
            <person name="Szczepanowski R."/>
            <person name="Bechthold A."/>
            <person name="Ruckert C."/>
        </authorList>
    </citation>
    <scope>NUCLEOTIDE SEQUENCE [LARGE SCALE GENOMIC DNA]</scope>
    <source>
        <strain evidence="7">ATCC 51144 / DSM 44229 / JCM 9112 / NBRC 15066 / NRRL 15764</strain>
    </source>
</reference>
<dbReference type="PATRIC" id="fig|1179773.3.peg.6075"/>
<dbReference type="KEGG" id="sesp:BN6_60310"/>